<dbReference type="KEGG" id="spii:G7077_03390"/>
<proteinExistence type="predicted"/>
<name>A0A6G7YT35_9SPHN</name>
<keyword evidence="2" id="KW-1185">Reference proteome</keyword>
<dbReference type="InterPro" id="IPR025324">
    <property type="entry name" value="DUF4230"/>
</dbReference>
<dbReference type="EMBL" id="CP049869">
    <property type="protein sequence ID" value="QIK79906.1"/>
    <property type="molecule type" value="Genomic_DNA"/>
</dbReference>
<protein>
    <submittedName>
        <fullName evidence="1">DUF4230 domain-containing protein</fullName>
    </submittedName>
</protein>
<evidence type="ECO:0000313" key="1">
    <source>
        <dbReference type="EMBL" id="QIK79906.1"/>
    </source>
</evidence>
<dbReference type="AlphaFoldDB" id="A0A6G7YT35"/>
<accession>A0A6G7YT35</accession>
<gene>
    <name evidence="1" type="ORF">G7077_03390</name>
</gene>
<evidence type="ECO:0000313" key="2">
    <source>
        <dbReference type="Proteomes" id="UP000503222"/>
    </source>
</evidence>
<dbReference type="Proteomes" id="UP000503222">
    <property type="component" value="Chromosome"/>
</dbReference>
<organism evidence="1 2">
    <name type="scientific">Sphingomonas piscis</name>
    <dbReference type="NCBI Taxonomy" id="2714943"/>
    <lineage>
        <taxon>Bacteria</taxon>
        <taxon>Pseudomonadati</taxon>
        <taxon>Pseudomonadota</taxon>
        <taxon>Alphaproteobacteria</taxon>
        <taxon>Sphingomonadales</taxon>
        <taxon>Sphingomonadaceae</taxon>
        <taxon>Sphingomonas</taxon>
    </lineage>
</organism>
<dbReference type="Pfam" id="PF14014">
    <property type="entry name" value="DUF4230"/>
    <property type="match status" value="1"/>
</dbReference>
<sequence>MVAGAVAAALLIGLLLGGTLGLFDRVIGGPKPETIASASLESMRAQSRLNVFAARYVSVTTSKVSRFGFSNERTLILPGDVRYEVDLAKLGDRDVRWDAGSKTLTVTIPDVEVAGPEVDLAKAREYGGGGIIGAIANTQPQLDQANRAAAVTDLRKQAAADTPMRLAREAARQAIARSFAMPLRAAGFEDAKVVARFPFESGTRDPSYIDQSRSYNEVLEEAARKRR</sequence>
<reference evidence="1 2" key="1">
    <citation type="submission" date="2020-03" db="EMBL/GenBank/DDBJ databases">
        <title>Sphingomonas sp. nov., isolated from fish.</title>
        <authorList>
            <person name="Hyun D.-W."/>
            <person name="Bae J.-W."/>
        </authorList>
    </citation>
    <scope>NUCLEOTIDE SEQUENCE [LARGE SCALE GENOMIC DNA]</scope>
    <source>
        <strain evidence="1 2">HDW15B</strain>
    </source>
</reference>